<evidence type="ECO:0000256" key="3">
    <source>
        <dbReference type="ARBA" id="ARBA00008838"/>
    </source>
</evidence>
<dbReference type="EMBL" id="JWZT01005379">
    <property type="protein sequence ID" value="KII61102.1"/>
    <property type="molecule type" value="Genomic_DNA"/>
</dbReference>
<accession>A0A0C2IW82</accession>
<evidence type="ECO:0000313" key="9">
    <source>
        <dbReference type="Proteomes" id="UP000031668"/>
    </source>
</evidence>
<evidence type="ECO:0000256" key="6">
    <source>
        <dbReference type="ARBA" id="ARBA00023242"/>
    </source>
</evidence>
<keyword evidence="6" id="KW-0539">Nucleus</keyword>
<feature type="compositionally biased region" description="Basic residues" evidence="7">
    <location>
        <begin position="107"/>
        <end position="116"/>
    </location>
</feature>
<feature type="region of interest" description="Disordered" evidence="7">
    <location>
        <begin position="82"/>
        <end position="127"/>
    </location>
</feature>
<name>A0A0C2IW82_THEKT</name>
<dbReference type="Proteomes" id="UP000031668">
    <property type="component" value="Unassembled WGS sequence"/>
</dbReference>
<feature type="compositionally biased region" description="Acidic residues" evidence="7">
    <location>
        <begin position="88"/>
        <end position="98"/>
    </location>
</feature>
<keyword evidence="5" id="KW-0690">Ribosome biogenesis</keyword>
<comment type="subcellular location">
    <subcellularLocation>
        <location evidence="1">Nucleus</location>
        <location evidence="1">Nucleolus</location>
    </subcellularLocation>
    <subcellularLocation>
        <location evidence="2">Nucleus</location>
        <location evidence="2">Nucleoplasm</location>
    </subcellularLocation>
</comment>
<proteinExistence type="inferred from homology"/>
<gene>
    <name evidence="8" type="ORF">RF11_05819</name>
</gene>
<evidence type="ECO:0000256" key="2">
    <source>
        <dbReference type="ARBA" id="ARBA00004642"/>
    </source>
</evidence>
<dbReference type="AlphaFoldDB" id="A0A0C2IW82"/>
<evidence type="ECO:0000256" key="4">
    <source>
        <dbReference type="ARBA" id="ARBA00018339"/>
    </source>
</evidence>
<evidence type="ECO:0000313" key="8">
    <source>
        <dbReference type="EMBL" id="KII61102.1"/>
    </source>
</evidence>
<reference evidence="8 9" key="1">
    <citation type="journal article" date="2014" name="Genome Biol. Evol.">
        <title>The genome of the myxosporean Thelohanellus kitauei shows adaptations to nutrient acquisition within its fish host.</title>
        <authorList>
            <person name="Yang Y."/>
            <person name="Xiong J."/>
            <person name="Zhou Z."/>
            <person name="Huo F."/>
            <person name="Miao W."/>
            <person name="Ran C."/>
            <person name="Liu Y."/>
            <person name="Zhang J."/>
            <person name="Feng J."/>
            <person name="Wang M."/>
            <person name="Wang M."/>
            <person name="Wang L."/>
            <person name="Yao B."/>
        </authorList>
    </citation>
    <scope>NUCLEOTIDE SEQUENCE [LARGE SCALE GENOMIC DNA]</scope>
    <source>
        <strain evidence="8">Wuqing</strain>
    </source>
</reference>
<sequence length="127" mass="14755">MFVNLENIKNAPRVTENALDPEISISYNPNLIDLQSKLNDLGEKHLAELKKREKINKKVGKTLKTLNNRRKFQEEMAEFIDGKVGDESSAESEDESDDIIIKNIPNRYKKKTRPQRKKEMEKKLKVS</sequence>
<comment type="similarity">
    <text evidence="3">Belongs to the NOP53 family.</text>
</comment>
<protein>
    <recommendedName>
        <fullName evidence="4">Ribosome biogenesis protein NOP53</fullName>
    </recommendedName>
</protein>
<dbReference type="GO" id="GO:0042254">
    <property type="term" value="P:ribosome biogenesis"/>
    <property type="evidence" value="ECO:0007669"/>
    <property type="project" value="UniProtKB-KW"/>
</dbReference>
<dbReference type="InterPro" id="IPR011687">
    <property type="entry name" value="Nop53/GLTSCR2"/>
</dbReference>
<evidence type="ECO:0000256" key="1">
    <source>
        <dbReference type="ARBA" id="ARBA00004604"/>
    </source>
</evidence>
<keyword evidence="9" id="KW-1185">Reference proteome</keyword>
<organism evidence="8 9">
    <name type="scientific">Thelohanellus kitauei</name>
    <name type="common">Myxosporean</name>
    <dbReference type="NCBI Taxonomy" id="669202"/>
    <lineage>
        <taxon>Eukaryota</taxon>
        <taxon>Metazoa</taxon>
        <taxon>Cnidaria</taxon>
        <taxon>Myxozoa</taxon>
        <taxon>Myxosporea</taxon>
        <taxon>Bivalvulida</taxon>
        <taxon>Platysporina</taxon>
        <taxon>Myxobolidae</taxon>
        <taxon>Thelohanellus</taxon>
    </lineage>
</organism>
<dbReference type="GO" id="GO:0005730">
    <property type="term" value="C:nucleolus"/>
    <property type="evidence" value="ECO:0007669"/>
    <property type="project" value="UniProtKB-SubCell"/>
</dbReference>
<feature type="compositionally biased region" description="Basic and acidic residues" evidence="7">
    <location>
        <begin position="117"/>
        <end position="127"/>
    </location>
</feature>
<comment type="caution">
    <text evidence="8">The sequence shown here is derived from an EMBL/GenBank/DDBJ whole genome shotgun (WGS) entry which is preliminary data.</text>
</comment>
<dbReference type="GO" id="GO:0005654">
    <property type="term" value="C:nucleoplasm"/>
    <property type="evidence" value="ECO:0007669"/>
    <property type="project" value="UniProtKB-SubCell"/>
</dbReference>
<evidence type="ECO:0000256" key="7">
    <source>
        <dbReference type="SAM" id="MobiDB-lite"/>
    </source>
</evidence>
<dbReference type="Pfam" id="PF07767">
    <property type="entry name" value="Nop53"/>
    <property type="match status" value="1"/>
</dbReference>
<evidence type="ECO:0000256" key="5">
    <source>
        <dbReference type="ARBA" id="ARBA00022517"/>
    </source>
</evidence>